<organism evidence="2 3">
    <name type="scientific">Paragonimus westermani</name>
    <dbReference type="NCBI Taxonomy" id="34504"/>
    <lineage>
        <taxon>Eukaryota</taxon>
        <taxon>Metazoa</taxon>
        <taxon>Spiralia</taxon>
        <taxon>Lophotrochozoa</taxon>
        <taxon>Platyhelminthes</taxon>
        <taxon>Trematoda</taxon>
        <taxon>Digenea</taxon>
        <taxon>Plagiorchiida</taxon>
        <taxon>Troglotremata</taxon>
        <taxon>Troglotrematidae</taxon>
        <taxon>Paragonimus</taxon>
    </lineage>
</organism>
<reference evidence="2 3" key="1">
    <citation type="submission" date="2019-07" db="EMBL/GenBank/DDBJ databases">
        <title>Annotation for the trematode Paragonimus westermani.</title>
        <authorList>
            <person name="Choi Y.-J."/>
        </authorList>
    </citation>
    <scope>NUCLEOTIDE SEQUENCE [LARGE SCALE GENOMIC DNA]</scope>
    <source>
        <strain evidence="2">180907_Pwestermani</strain>
    </source>
</reference>
<feature type="non-terminal residue" evidence="2">
    <location>
        <position position="358"/>
    </location>
</feature>
<evidence type="ECO:0000256" key="1">
    <source>
        <dbReference type="SAM" id="MobiDB-lite"/>
    </source>
</evidence>
<gene>
    <name evidence="2" type="ORF">P879_06516</name>
</gene>
<feature type="compositionally biased region" description="Basic and acidic residues" evidence="1">
    <location>
        <begin position="210"/>
        <end position="222"/>
    </location>
</feature>
<accession>A0A8T0DUX8</accession>
<name>A0A8T0DUX8_9TREM</name>
<proteinExistence type="predicted"/>
<feature type="compositionally biased region" description="Low complexity" evidence="1">
    <location>
        <begin position="157"/>
        <end position="172"/>
    </location>
</feature>
<evidence type="ECO:0000313" key="2">
    <source>
        <dbReference type="EMBL" id="KAF8571004.1"/>
    </source>
</evidence>
<protein>
    <submittedName>
        <fullName evidence="2">Uncharacterized protein</fullName>
    </submittedName>
</protein>
<evidence type="ECO:0000313" key="3">
    <source>
        <dbReference type="Proteomes" id="UP000699462"/>
    </source>
</evidence>
<dbReference type="Proteomes" id="UP000699462">
    <property type="component" value="Unassembled WGS sequence"/>
</dbReference>
<dbReference type="EMBL" id="JTDF01000768">
    <property type="protein sequence ID" value="KAF8571004.1"/>
    <property type="molecule type" value="Genomic_DNA"/>
</dbReference>
<sequence>MSSSEQKTFYQSINQRVRLETPVEIRKDREQIWGDFLKAWGESEGVLHNLCWQLRRLLEKELPNHYTSLMACLQSGDDSTVHQPDSVWLFFKRENKKFGHNTQCLINLENEISLRLNSPPGKRNNFTIVVKVIMDLSPPNTVNPLFDMNSKDCKEMQTTTRTEQRATTPAATVTDPMENESDADLVDTDTTTNTSTIGMEDGSNQTAHSSDTREQMHADDRSAPGMFHSPDPHCPHLNCACMLHNTHAHQSHVARKHAQHTSQIHCPTQYLMRILTHTHTLHHSPKQHSDLSHWSIHMHPHSIRIFAHIMFHAIQIGTCENMKSNCIPNTAEQRATTRAATVTDEKIKSDADLVDTDT</sequence>
<feature type="region of interest" description="Disordered" evidence="1">
    <location>
        <begin position="157"/>
        <end position="227"/>
    </location>
</feature>
<keyword evidence="3" id="KW-1185">Reference proteome</keyword>
<dbReference type="AlphaFoldDB" id="A0A8T0DUX8"/>
<feature type="compositionally biased region" description="Acidic residues" evidence="1">
    <location>
        <begin position="177"/>
        <end position="187"/>
    </location>
</feature>
<comment type="caution">
    <text evidence="2">The sequence shown here is derived from an EMBL/GenBank/DDBJ whole genome shotgun (WGS) entry which is preliminary data.</text>
</comment>